<evidence type="ECO:0000313" key="13">
    <source>
        <dbReference type="Proteomes" id="UP000694410"/>
    </source>
</evidence>
<dbReference type="GO" id="GO:0016514">
    <property type="term" value="C:SWI/SNF complex"/>
    <property type="evidence" value="ECO:0007669"/>
    <property type="project" value="UniProtKB-ARBA"/>
</dbReference>
<feature type="domain" description="SWIRM" evidence="9">
    <location>
        <begin position="380"/>
        <end position="477"/>
    </location>
</feature>
<dbReference type="PANTHER" id="PTHR15381:SF1">
    <property type="entry name" value="CHONDROITIN SULFATE PROTEOGLYCAN 5"/>
    <property type="match status" value="1"/>
</dbReference>
<dbReference type="Pfam" id="PF16496">
    <property type="entry name" value="SWIRM-assoc_2"/>
    <property type="match status" value="1"/>
</dbReference>
<proteinExistence type="inferred from homology"/>
<feature type="region of interest" description="Disordered" evidence="7">
    <location>
        <begin position="751"/>
        <end position="774"/>
    </location>
</feature>
<dbReference type="Gene3D" id="1.10.10.10">
    <property type="entry name" value="Winged helix-like DNA-binding domain superfamily/Winged helix DNA-binding domain"/>
    <property type="match status" value="1"/>
</dbReference>
<dbReference type="PROSITE" id="PS52032">
    <property type="entry name" value="MARR_BRCT_CHROMO"/>
    <property type="match status" value="1"/>
</dbReference>
<dbReference type="SUPFAM" id="SSF52113">
    <property type="entry name" value="BRCT domain"/>
    <property type="match status" value="1"/>
</dbReference>
<evidence type="ECO:0000256" key="3">
    <source>
        <dbReference type="ARBA" id="ARBA00023015"/>
    </source>
</evidence>
<gene>
    <name evidence="12" type="primary">SMARCC1</name>
</gene>
<dbReference type="PROSITE" id="PS51293">
    <property type="entry name" value="SANT"/>
    <property type="match status" value="1"/>
</dbReference>
<dbReference type="InterPro" id="IPR009057">
    <property type="entry name" value="Homeodomain-like_sf"/>
</dbReference>
<evidence type="ECO:0000256" key="5">
    <source>
        <dbReference type="ARBA" id="ARBA00023242"/>
    </source>
</evidence>
<dbReference type="PANTHER" id="PTHR15381">
    <property type="entry name" value="CHONDROITIN SULFATE PROTEOGLYCAN 5 -RELATED"/>
    <property type="match status" value="1"/>
</dbReference>
<feature type="compositionally biased region" description="Basic and acidic residues" evidence="7">
    <location>
        <begin position="245"/>
        <end position="261"/>
    </location>
</feature>
<dbReference type="InterPro" id="IPR017884">
    <property type="entry name" value="SANT_dom"/>
</dbReference>
<dbReference type="GO" id="GO:0045202">
    <property type="term" value="C:synapse"/>
    <property type="evidence" value="ECO:0007669"/>
    <property type="project" value="TreeGrafter"/>
</dbReference>
<evidence type="ECO:0000256" key="6">
    <source>
        <dbReference type="ARBA" id="ARBA00049655"/>
    </source>
</evidence>
<evidence type="ECO:0000259" key="8">
    <source>
        <dbReference type="PROSITE" id="PS50090"/>
    </source>
</evidence>
<comment type="subcellular location">
    <subcellularLocation>
        <location evidence="1">Nucleus</location>
    </subcellularLocation>
</comment>
<keyword evidence="3" id="KW-0805">Transcription regulation</keyword>
<dbReference type="InterPro" id="IPR036420">
    <property type="entry name" value="BRCT_dom_sf"/>
</dbReference>
<dbReference type="Pfam" id="PF00249">
    <property type="entry name" value="Myb_DNA-binding"/>
    <property type="match status" value="1"/>
</dbReference>
<feature type="domain" description="Myb-like" evidence="8">
    <location>
        <begin position="563"/>
        <end position="605"/>
    </location>
</feature>
<feature type="region of interest" description="Disordered" evidence="7">
    <location>
        <begin position="245"/>
        <end position="373"/>
    </location>
</feature>
<dbReference type="InterPro" id="IPR007526">
    <property type="entry name" value="SWIRM"/>
</dbReference>
<reference evidence="12" key="2">
    <citation type="submission" date="2025-09" db="UniProtKB">
        <authorList>
            <consortium name="Ensembl"/>
        </authorList>
    </citation>
    <scope>IDENTIFICATION</scope>
</reference>
<dbReference type="AlphaFoldDB" id="A0A8C0UP86"/>
<dbReference type="InterPro" id="IPR032451">
    <property type="entry name" value="SMARCC_C"/>
</dbReference>
<dbReference type="FunFam" id="1.10.10.60:FF:000014">
    <property type="entry name" value="SWI/SNF complex subunit SMARCC2 isoform C"/>
    <property type="match status" value="1"/>
</dbReference>
<keyword evidence="13" id="KW-1185">Reference proteome</keyword>
<keyword evidence="2" id="KW-0156">Chromatin regulator</keyword>
<dbReference type="FunFam" id="1.10.10.10:FF:000020">
    <property type="entry name" value="SWI/SNF complex subunit SMARCC2 isoform c"/>
    <property type="match status" value="1"/>
</dbReference>
<keyword evidence="4" id="KW-0804">Transcription</keyword>
<dbReference type="GO" id="GO:0006325">
    <property type="term" value="P:chromatin organization"/>
    <property type="evidence" value="ECO:0007669"/>
    <property type="project" value="UniProtKB-KW"/>
</dbReference>
<evidence type="ECO:0000256" key="2">
    <source>
        <dbReference type="ARBA" id="ARBA00022853"/>
    </source>
</evidence>
<dbReference type="PROSITE" id="PS50934">
    <property type="entry name" value="SWIRM"/>
    <property type="match status" value="1"/>
</dbReference>
<reference evidence="12" key="1">
    <citation type="submission" date="2025-08" db="UniProtKB">
        <authorList>
            <consortium name="Ensembl"/>
        </authorList>
    </citation>
    <scope>IDENTIFICATION</scope>
</reference>
<evidence type="ECO:0000256" key="7">
    <source>
        <dbReference type="SAM" id="MobiDB-lite"/>
    </source>
</evidence>
<evidence type="ECO:0000256" key="1">
    <source>
        <dbReference type="ARBA" id="ARBA00004123"/>
    </source>
</evidence>
<evidence type="ECO:0000259" key="10">
    <source>
        <dbReference type="PROSITE" id="PS51293"/>
    </source>
</evidence>
<comment type="similarity">
    <text evidence="6">Belongs to the SMARCC family.</text>
</comment>
<dbReference type="Pfam" id="PF04433">
    <property type="entry name" value="SWIRM"/>
    <property type="match status" value="1"/>
</dbReference>
<dbReference type="Gene3D" id="1.10.10.60">
    <property type="entry name" value="Homeodomain-like"/>
    <property type="match status" value="1"/>
</dbReference>
<evidence type="ECO:0000313" key="12">
    <source>
        <dbReference type="Ensembl" id="ENSCCEP00000010402.1"/>
    </source>
</evidence>
<dbReference type="InterPro" id="IPR001005">
    <property type="entry name" value="SANT/Myb"/>
</dbReference>
<dbReference type="InterPro" id="IPR032448">
    <property type="entry name" value="SWIRM-assoc"/>
</dbReference>
<dbReference type="GO" id="GO:0048858">
    <property type="term" value="P:cell projection morphogenesis"/>
    <property type="evidence" value="ECO:0007669"/>
    <property type="project" value="TreeGrafter"/>
</dbReference>
<dbReference type="Proteomes" id="UP000694410">
    <property type="component" value="Unplaced"/>
</dbReference>
<evidence type="ECO:0000256" key="4">
    <source>
        <dbReference type="ARBA" id="ARBA00023163"/>
    </source>
</evidence>
<dbReference type="GO" id="GO:0006355">
    <property type="term" value="P:regulation of DNA-templated transcription"/>
    <property type="evidence" value="ECO:0007669"/>
    <property type="project" value="UniProtKB-ARBA"/>
</dbReference>
<organism evidence="12 13">
    <name type="scientific">Cyanistes caeruleus</name>
    <name type="common">Eurasian blue tit</name>
    <name type="synonym">Parus caeruleus</name>
    <dbReference type="NCBI Taxonomy" id="156563"/>
    <lineage>
        <taxon>Eukaryota</taxon>
        <taxon>Metazoa</taxon>
        <taxon>Chordata</taxon>
        <taxon>Craniata</taxon>
        <taxon>Vertebrata</taxon>
        <taxon>Euteleostomi</taxon>
        <taxon>Archelosauria</taxon>
        <taxon>Archosauria</taxon>
        <taxon>Dinosauria</taxon>
        <taxon>Saurischia</taxon>
        <taxon>Theropoda</taxon>
        <taxon>Coelurosauria</taxon>
        <taxon>Aves</taxon>
        <taxon>Neognathae</taxon>
        <taxon>Neoaves</taxon>
        <taxon>Telluraves</taxon>
        <taxon>Australaves</taxon>
        <taxon>Passeriformes</taxon>
        <taxon>Paridae</taxon>
        <taxon>Cyanistes</taxon>
    </lineage>
</organism>
<feature type="domain" description="Chromo" evidence="11">
    <location>
        <begin position="1"/>
        <end position="245"/>
    </location>
</feature>
<dbReference type="InterPro" id="IPR049898">
    <property type="entry name" value="MARR_BRCT_CHROMO"/>
</dbReference>
<sequence>AVQLWLQSDSLCYAPTNKTLAGLVVQLLQFQEDAFGKHVTNPAFTKLPAKCFMDFKAGGTLCHILGAAYKYKNEQGWRRFDLQNPSRMDRNVEMFMNIEKTLVQNNCLSRPTIYLIPDMELKLANKLKDIVKRHQGTVTEEKSKATHHVYPSPTSMDDDEWLRPVMKKDKQVLVHWGFFPDSYDTWVHANELDAEIEDPPIPEKPWKVHAKWILDTDVFNEWMNEEDYEVDENRKSVSFRQRISMKNEEPVRSPERRDRKAAASTRKRKHSPSPPPTPVESRKKTGKKGQAALYGKRRGQKEEDEQEDLTKDMEDPTPVPNIEEVVLPKNVNPKKDSENTPVKGGTVADLGKEDEDPNKGDQSRSIDPGEDNVTEQTNHIIIPSYASWFDYNCIHVIERRALPEFFNGKNKSKTPEIYLAYRNFMIDTYRLNPQEYLTSTACRRNLTGDVCAVMRVHAFLEQWGLINYQVDPESRPMAMGPPPTPHFNVLADTPSGLMPLHIRTPQVSGAALPGSVPAAQQMLSFPEKNKEKPTDLQNFGLRTDIYSKKTLAKSKGASAGREWTEQETLLLLEALEMYKDDWNKVSEHVGSRTQDECILHFLRLPIEDPYLENSDASLGPLAYQPVPFSQSGNPVMSTVAFLASVVDPRVASAAAKAALEEFSRVREEVPLELVEAHVKKVQEAARASGKVDPTFGLESSCIAGTGPDEPDRMGECCIPRMLQLGKPGAWWPGNTCNGLGWECLAEEKEAEENKENVDGSKDKEAEAGKKKVEHEISEGNVATAAAAALASAATKAKHLAAVEERKIKSLVALLVETQMKKLEIKLRHFEELETIMDREKEAVSGNLGLNLSLQRSVCQHLQNQQLHSSLLPSFPFLLPSFPLPSPFLLPSFSLPSPFLLPSFSLPSPFLLPSFSLPSPFLPPSFPQGLGTLPIRISNGIPEVGKALPASGAQWWTPPGMGTPDLSGHSRPFLGTPDLSWALQTFPGHSKPFLGTPNLSGHSRPFLGTPDLPGHSKPFLGSPNLSCVLQTFPGHSKPFLGTPNLSWALQTFLGTPDLPGHSRPFLGTPNLSWALQTFLGTPNLS</sequence>
<evidence type="ECO:0000259" key="11">
    <source>
        <dbReference type="PROSITE" id="PS52032"/>
    </source>
</evidence>
<dbReference type="SUPFAM" id="SSF46689">
    <property type="entry name" value="Homeodomain-like"/>
    <property type="match status" value="2"/>
</dbReference>
<dbReference type="Ensembl" id="ENSCCET00000016368.1">
    <property type="protein sequence ID" value="ENSCCEP00000010402.1"/>
    <property type="gene ID" value="ENSCCEG00000008425.1"/>
</dbReference>
<dbReference type="Pfam" id="PF16498">
    <property type="entry name" value="SWIRM-assoc_3"/>
    <property type="match status" value="1"/>
</dbReference>
<keyword evidence="5" id="KW-0539">Nucleus</keyword>
<evidence type="ECO:0000259" key="9">
    <source>
        <dbReference type="PROSITE" id="PS50934"/>
    </source>
</evidence>
<accession>A0A8C0UP86</accession>
<name>A0A8C0UP86_CYACU</name>
<dbReference type="PROSITE" id="PS50090">
    <property type="entry name" value="MYB_LIKE"/>
    <property type="match status" value="1"/>
</dbReference>
<feature type="domain" description="SANT" evidence="10">
    <location>
        <begin position="558"/>
        <end position="609"/>
    </location>
</feature>
<dbReference type="Pfam" id="PF16495">
    <property type="entry name" value="SWIRM-assoc_1"/>
    <property type="match status" value="1"/>
</dbReference>
<dbReference type="InterPro" id="IPR032450">
    <property type="entry name" value="SMARCC_N"/>
</dbReference>
<protein>
    <submittedName>
        <fullName evidence="12">SWI/SNF related BAF chromatin remodeling complex subunit C1</fullName>
    </submittedName>
</protein>
<dbReference type="InterPro" id="IPR036388">
    <property type="entry name" value="WH-like_DNA-bd_sf"/>
</dbReference>
<dbReference type="SMART" id="SM00717">
    <property type="entry name" value="SANT"/>
    <property type="match status" value="1"/>
</dbReference>